<name>A0A0E9UY75_ANGAN</name>
<organism evidence="1">
    <name type="scientific">Anguilla anguilla</name>
    <name type="common">European freshwater eel</name>
    <name type="synonym">Muraena anguilla</name>
    <dbReference type="NCBI Taxonomy" id="7936"/>
    <lineage>
        <taxon>Eukaryota</taxon>
        <taxon>Metazoa</taxon>
        <taxon>Chordata</taxon>
        <taxon>Craniata</taxon>
        <taxon>Vertebrata</taxon>
        <taxon>Euteleostomi</taxon>
        <taxon>Actinopterygii</taxon>
        <taxon>Neopterygii</taxon>
        <taxon>Teleostei</taxon>
        <taxon>Anguilliformes</taxon>
        <taxon>Anguillidae</taxon>
        <taxon>Anguilla</taxon>
    </lineage>
</organism>
<reference evidence="1" key="2">
    <citation type="journal article" date="2015" name="Fish Shellfish Immunol.">
        <title>Early steps in the European eel (Anguilla anguilla)-Vibrio vulnificus interaction in the gills: Role of the RtxA13 toxin.</title>
        <authorList>
            <person name="Callol A."/>
            <person name="Pajuelo D."/>
            <person name="Ebbesson L."/>
            <person name="Teles M."/>
            <person name="MacKenzie S."/>
            <person name="Amaro C."/>
        </authorList>
    </citation>
    <scope>NUCLEOTIDE SEQUENCE</scope>
</reference>
<protein>
    <submittedName>
        <fullName evidence="1">Uncharacterized protein</fullName>
    </submittedName>
</protein>
<dbReference type="AlphaFoldDB" id="A0A0E9UY75"/>
<accession>A0A0E9UY75</accession>
<dbReference type="EMBL" id="GBXM01037861">
    <property type="protein sequence ID" value="JAH70716.1"/>
    <property type="molecule type" value="Transcribed_RNA"/>
</dbReference>
<sequence length="26" mass="3045">MFSCSKRKWEVLKYLLKNLPAVTVSC</sequence>
<reference evidence="1" key="1">
    <citation type="submission" date="2014-11" db="EMBL/GenBank/DDBJ databases">
        <authorList>
            <person name="Amaro Gonzalez C."/>
        </authorList>
    </citation>
    <scope>NUCLEOTIDE SEQUENCE</scope>
</reference>
<evidence type="ECO:0000313" key="1">
    <source>
        <dbReference type="EMBL" id="JAH70716.1"/>
    </source>
</evidence>
<proteinExistence type="predicted"/>